<reference evidence="2" key="1">
    <citation type="submission" date="2016-06" db="EMBL/GenBank/DDBJ databases">
        <authorList>
            <person name="Berg J.A."/>
            <person name="Stratton M.L."/>
            <person name="Esplin I.D."/>
            <person name="Jensen G.L."/>
            <person name="Merrill B.D."/>
            <person name="Breakwell D.P."/>
            <person name="Hope S."/>
            <person name="Grose J.H."/>
        </authorList>
    </citation>
    <scope>NUCLEOTIDE SEQUENCE [LARGE SCALE GENOMIC DNA]</scope>
</reference>
<sequence>MSLTINMNFFTKRERQVLESGAAAVSPDLNIDPLKAKVAEMFPVGEWDIWYFRCRSVANALTQLSNYHPSARAEDWIWRVPRTPTSVMYEGGEKQVYIKPVANPPRLNEFLEVIWDRPREELRAIVNVLSALQIDGVMGLRMESRDDKKSYWELSWTEPKFENVNLIFLHRG</sequence>
<dbReference type="Proteomes" id="UP000221949">
    <property type="component" value="Segment"/>
</dbReference>
<name>A0A1B2IH33_9CAUD</name>
<accession>A0A1B2IH33</accession>
<evidence type="ECO:0000313" key="1">
    <source>
        <dbReference type="EMBL" id="ANZ50568.1"/>
    </source>
</evidence>
<dbReference type="EMBL" id="KX397373">
    <property type="protein sequence ID" value="ANZ50568.1"/>
    <property type="molecule type" value="Genomic_DNA"/>
</dbReference>
<proteinExistence type="predicted"/>
<organism evidence="1 2">
    <name type="scientific">Erwinia phage vB_EamM_Stratton</name>
    <dbReference type="NCBI Taxonomy" id="1883378"/>
    <lineage>
        <taxon>Viruses</taxon>
        <taxon>Duplodnaviria</taxon>
        <taxon>Heunggongvirae</taxon>
        <taxon>Uroviricota</taxon>
        <taxon>Caudoviricetes</taxon>
        <taxon>Chimalliviridae</taxon>
        <taxon>Erskinevirus</taxon>
        <taxon>Erskinevirus EaH2</taxon>
    </lineage>
</organism>
<evidence type="ECO:0000313" key="2">
    <source>
        <dbReference type="Proteomes" id="UP000221949"/>
    </source>
</evidence>
<protein>
    <submittedName>
        <fullName evidence="1">Uncharacterized protein</fullName>
    </submittedName>
</protein>
<gene>
    <name evidence="1" type="ORF">STRATTON_143</name>
</gene>